<feature type="domain" description="Cation/H+ exchanger transmembrane" evidence="13">
    <location>
        <begin position="39"/>
        <end position="124"/>
    </location>
</feature>
<sequence>MYRKRWTIKVCFQNLKGRGFALRSTPLQGRDKLKKLVGLVVIVLVLVARWVSVGLPLVLLQRRYPFDRQTLRALTWGGLRGGISVALALFLPESMPRDLIVGVTYVVVIFSIIVQGLSIGPLVRRLGLSTGEAPVDAGH</sequence>
<keyword evidence="7 12" id="KW-1133">Transmembrane helix</keyword>
<keyword evidence="3" id="KW-0813">Transport</keyword>
<evidence type="ECO:0000313" key="14">
    <source>
        <dbReference type="EMBL" id="GGH81859.1"/>
    </source>
</evidence>
<comment type="similarity">
    <text evidence="2">Belongs to the monovalent cation:proton antiporter 1 (CPA1) transporter (TC 2.A.36) family.</text>
</comment>
<evidence type="ECO:0000256" key="6">
    <source>
        <dbReference type="ARBA" id="ARBA00022692"/>
    </source>
</evidence>
<comment type="subcellular location">
    <subcellularLocation>
        <location evidence="1">Cell membrane</location>
        <topology evidence="1">Multi-pass membrane protein</topology>
    </subcellularLocation>
</comment>
<protein>
    <recommendedName>
        <fullName evidence="13">Cation/H+ exchanger transmembrane domain-containing protein</fullName>
    </recommendedName>
</protein>
<keyword evidence="8" id="KW-0915">Sodium</keyword>
<keyword evidence="10 12" id="KW-0472">Membrane</keyword>
<evidence type="ECO:0000256" key="2">
    <source>
        <dbReference type="ARBA" id="ARBA00007367"/>
    </source>
</evidence>
<evidence type="ECO:0000256" key="12">
    <source>
        <dbReference type="SAM" id="Phobius"/>
    </source>
</evidence>
<organism evidence="14 15">
    <name type="scientific">Hymenobacter frigidus</name>
    <dbReference type="NCBI Taxonomy" id="1524095"/>
    <lineage>
        <taxon>Bacteria</taxon>
        <taxon>Pseudomonadati</taxon>
        <taxon>Bacteroidota</taxon>
        <taxon>Cytophagia</taxon>
        <taxon>Cytophagales</taxon>
        <taxon>Hymenobacteraceae</taxon>
        <taxon>Hymenobacter</taxon>
    </lineage>
</organism>
<evidence type="ECO:0000256" key="4">
    <source>
        <dbReference type="ARBA" id="ARBA00022449"/>
    </source>
</evidence>
<evidence type="ECO:0000256" key="5">
    <source>
        <dbReference type="ARBA" id="ARBA00022475"/>
    </source>
</evidence>
<evidence type="ECO:0000256" key="3">
    <source>
        <dbReference type="ARBA" id="ARBA00022448"/>
    </source>
</evidence>
<name>A0ABQ2A0L0_9BACT</name>
<keyword evidence="11" id="KW-0739">Sodium transport</keyword>
<dbReference type="Pfam" id="PF00999">
    <property type="entry name" value="Na_H_Exchanger"/>
    <property type="match status" value="1"/>
</dbReference>
<dbReference type="RefSeq" id="WP_188560857.1">
    <property type="nucleotide sequence ID" value="NZ_BMGY01000006.1"/>
</dbReference>
<dbReference type="Proteomes" id="UP000637774">
    <property type="component" value="Unassembled WGS sequence"/>
</dbReference>
<keyword evidence="15" id="KW-1185">Reference proteome</keyword>
<dbReference type="EMBL" id="BMGY01000006">
    <property type="protein sequence ID" value="GGH81859.1"/>
    <property type="molecule type" value="Genomic_DNA"/>
</dbReference>
<proteinExistence type="inferred from homology"/>
<evidence type="ECO:0000256" key="10">
    <source>
        <dbReference type="ARBA" id="ARBA00023136"/>
    </source>
</evidence>
<evidence type="ECO:0000256" key="8">
    <source>
        <dbReference type="ARBA" id="ARBA00023053"/>
    </source>
</evidence>
<evidence type="ECO:0000259" key="13">
    <source>
        <dbReference type="Pfam" id="PF00999"/>
    </source>
</evidence>
<feature type="transmembrane region" description="Helical" evidence="12">
    <location>
        <begin position="73"/>
        <end position="92"/>
    </location>
</feature>
<accession>A0ABQ2A0L0</accession>
<evidence type="ECO:0000256" key="9">
    <source>
        <dbReference type="ARBA" id="ARBA00023065"/>
    </source>
</evidence>
<reference evidence="15" key="1">
    <citation type="journal article" date="2019" name="Int. J. Syst. Evol. Microbiol.">
        <title>The Global Catalogue of Microorganisms (GCM) 10K type strain sequencing project: providing services to taxonomists for standard genome sequencing and annotation.</title>
        <authorList>
            <consortium name="The Broad Institute Genomics Platform"/>
            <consortium name="The Broad Institute Genome Sequencing Center for Infectious Disease"/>
            <person name="Wu L."/>
            <person name="Ma J."/>
        </authorList>
    </citation>
    <scope>NUCLEOTIDE SEQUENCE [LARGE SCALE GENOMIC DNA]</scope>
    <source>
        <strain evidence="15">CGMCC 1.14966</strain>
    </source>
</reference>
<feature type="transmembrane region" description="Helical" evidence="12">
    <location>
        <begin position="36"/>
        <end position="61"/>
    </location>
</feature>
<dbReference type="PANTHER" id="PTHR10110:SF195">
    <property type="entry name" value="NA(+)_H(+) ANTIPORTER NHAS2"/>
    <property type="match status" value="1"/>
</dbReference>
<evidence type="ECO:0000256" key="7">
    <source>
        <dbReference type="ARBA" id="ARBA00022989"/>
    </source>
</evidence>
<dbReference type="InterPro" id="IPR006153">
    <property type="entry name" value="Cation/H_exchanger_TM"/>
</dbReference>
<keyword evidence="9" id="KW-0406">Ion transport</keyword>
<feature type="transmembrane region" description="Helical" evidence="12">
    <location>
        <begin position="99"/>
        <end position="119"/>
    </location>
</feature>
<dbReference type="PANTHER" id="PTHR10110">
    <property type="entry name" value="SODIUM/HYDROGEN EXCHANGER"/>
    <property type="match status" value="1"/>
</dbReference>
<keyword evidence="6 12" id="KW-0812">Transmembrane</keyword>
<gene>
    <name evidence="14" type="ORF">GCM10011495_09210</name>
</gene>
<keyword evidence="5" id="KW-1003">Cell membrane</keyword>
<evidence type="ECO:0000256" key="1">
    <source>
        <dbReference type="ARBA" id="ARBA00004651"/>
    </source>
</evidence>
<evidence type="ECO:0000313" key="15">
    <source>
        <dbReference type="Proteomes" id="UP000637774"/>
    </source>
</evidence>
<dbReference type="InterPro" id="IPR018422">
    <property type="entry name" value="Cation/H_exchanger_CPA1"/>
</dbReference>
<evidence type="ECO:0000256" key="11">
    <source>
        <dbReference type="ARBA" id="ARBA00023201"/>
    </source>
</evidence>
<comment type="caution">
    <text evidence="14">The sequence shown here is derived from an EMBL/GenBank/DDBJ whole genome shotgun (WGS) entry which is preliminary data.</text>
</comment>
<keyword evidence="4" id="KW-0050">Antiport</keyword>